<keyword evidence="3" id="KW-0418">Kinase</keyword>
<comment type="caution">
    <text evidence="3">The sequence shown here is derived from an EMBL/GenBank/DDBJ whole genome shotgun (WGS) entry which is preliminary data.</text>
</comment>
<keyword evidence="3" id="KW-0808">Transferase</keyword>
<evidence type="ECO:0000256" key="2">
    <source>
        <dbReference type="ARBA" id="ARBA00022840"/>
    </source>
</evidence>
<proteinExistence type="predicted"/>
<dbReference type="InterPro" id="IPR001977">
    <property type="entry name" value="Depp_CoAkinase"/>
</dbReference>
<dbReference type="InterPro" id="IPR027417">
    <property type="entry name" value="P-loop_NTPase"/>
</dbReference>
<reference evidence="3 4" key="1">
    <citation type="journal article" date="2019" name="Nat. Microbiol.">
        <title>Mediterranean grassland soil C-N compound turnover is dependent on rainfall and depth, and is mediated by genomically divergent microorganisms.</title>
        <authorList>
            <person name="Diamond S."/>
            <person name="Andeer P.F."/>
            <person name="Li Z."/>
            <person name="Crits-Christoph A."/>
            <person name="Burstein D."/>
            <person name="Anantharaman K."/>
            <person name="Lane K.R."/>
            <person name="Thomas B.C."/>
            <person name="Pan C."/>
            <person name="Northen T.R."/>
            <person name="Banfield J.F."/>
        </authorList>
    </citation>
    <scope>NUCLEOTIDE SEQUENCE [LARGE SCALE GENOMIC DNA]</scope>
    <source>
        <strain evidence="3">NP_5</strain>
    </source>
</reference>
<dbReference type="Proteomes" id="UP000320393">
    <property type="component" value="Unassembled WGS sequence"/>
</dbReference>
<evidence type="ECO:0000313" key="4">
    <source>
        <dbReference type="Proteomes" id="UP000320393"/>
    </source>
</evidence>
<dbReference type="SUPFAM" id="SSF52540">
    <property type="entry name" value="P-loop containing nucleoside triphosphate hydrolases"/>
    <property type="match status" value="1"/>
</dbReference>
<organism evidence="3 4">
    <name type="scientific">Candidatus Segetimicrobium genomatis</name>
    <dbReference type="NCBI Taxonomy" id="2569760"/>
    <lineage>
        <taxon>Bacteria</taxon>
        <taxon>Bacillati</taxon>
        <taxon>Candidatus Sysuimicrobiota</taxon>
        <taxon>Candidatus Sysuimicrobiia</taxon>
        <taxon>Candidatus Sysuimicrobiales</taxon>
        <taxon>Candidatus Segetimicrobiaceae</taxon>
        <taxon>Candidatus Segetimicrobium</taxon>
    </lineage>
</organism>
<dbReference type="AlphaFoldDB" id="A0A537M4L1"/>
<gene>
    <name evidence="3" type="ORF">E6H02_02345</name>
</gene>
<dbReference type="Gene3D" id="3.40.50.300">
    <property type="entry name" value="P-loop containing nucleotide triphosphate hydrolases"/>
    <property type="match status" value="1"/>
</dbReference>
<dbReference type="PROSITE" id="PS51219">
    <property type="entry name" value="DPCK"/>
    <property type="match status" value="1"/>
</dbReference>
<dbReference type="GO" id="GO:0015937">
    <property type="term" value="P:coenzyme A biosynthetic process"/>
    <property type="evidence" value="ECO:0007669"/>
    <property type="project" value="InterPro"/>
</dbReference>
<protein>
    <submittedName>
        <fullName evidence="3">Dephospho-CoA kinase</fullName>
    </submittedName>
</protein>
<accession>A0A537M4L1</accession>
<keyword evidence="2" id="KW-0067">ATP-binding</keyword>
<name>A0A537M4L1_9BACT</name>
<feature type="non-terminal residue" evidence="3">
    <location>
        <position position="1"/>
    </location>
</feature>
<dbReference type="EMBL" id="VBAM01000068">
    <property type="protein sequence ID" value="TMJ15224.1"/>
    <property type="molecule type" value="Genomic_DNA"/>
</dbReference>
<evidence type="ECO:0000313" key="3">
    <source>
        <dbReference type="EMBL" id="TMJ15224.1"/>
    </source>
</evidence>
<keyword evidence="1" id="KW-0547">Nucleotide-binding</keyword>
<dbReference type="GO" id="GO:0004140">
    <property type="term" value="F:dephospho-CoA kinase activity"/>
    <property type="evidence" value="ECO:0007669"/>
    <property type="project" value="InterPro"/>
</dbReference>
<evidence type="ECO:0000256" key="1">
    <source>
        <dbReference type="ARBA" id="ARBA00022741"/>
    </source>
</evidence>
<dbReference type="GO" id="GO:0005524">
    <property type="term" value="F:ATP binding"/>
    <property type="evidence" value="ECO:0007669"/>
    <property type="project" value="UniProtKB-KW"/>
</dbReference>
<sequence length="54" mass="6145">LSPADTRMRLEAQMPLREKVARADWVIDNNGSPEATRAQVGALWEALLERQRAR</sequence>